<accession>K1QNG2</accession>
<evidence type="ECO:0000313" key="2">
    <source>
        <dbReference type="EMBL" id="EKC35463.1"/>
    </source>
</evidence>
<proteinExistence type="predicted"/>
<dbReference type="EMBL" id="JH818265">
    <property type="protein sequence ID" value="EKC35463.1"/>
    <property type="molecule type" value="Genomic_DNA"/>
</dbReference>
<sequence length="100" mass="11318">MIVSRQIPAEVITRSMRKQDSMDNGSDVFGNTSEVNVKNTANDSRHVIEYPIRSPLSIGKMKTAEFRKSSIVTGVKMVKTKYEYRLSSSMEYLSSAYTSR</sequence>
<name>K1QNG2_MAGGI</name>
<dbReference type="InParanoid" id="K1QNG2"/>
<organism evidence="2">
    <name type="scientific">Magallana gigas</name>
    <name type="common">Pacific oyster</name>
    <name type="synonym">Crassostrea gigas</name>
    <dbReference type="NCBI Taxonomy" id="29159"/>
    <lineage>
        <taxon>Eukaryota</taxon>
        <taxon>Metazoa</taxon>
        <taxon>Spiralia</taxon>
        <taxon>Lophotrochozoa</taxon>
        <taxon>Mollusca</taxon>
        <taxon>Bivalvia</taxon>
        <taxon>Autobranchia</taxon>
        <taxon>Pteriomorphia</taxon>
        <taxon>Ostreida</taxon>
        <taxon>Ostreoidea</taxon>
        <taxon>Ostreidae</taxon>
        <taxon>Magallana</taxon>
    </lineage>
</organism>
<dbReference type="HOGENOM" id="CLU_2308745_0_0_1"/>
<evidence type="ECO:0000256" key="1">
    <source>
        <dbReference type="SAM" id="MobiDB-lite"/>
    </source>
</evidence>
<gene>
    <name evidence="2" type="ORF">CGI_10014762</name>
</gene>
<reference evidence="2" key="1">
    <citation type="journal article" date="2012" name="Nature">
        <title>The oyster genome reveals stress adaptation and complexity of shell formation.</title>
        <authorList>
            <person name="Zhang G."/>
            <person name="Fang X."/>
            <person name="Guo X."/>
            <person name="Li L."/>
            <person name="Luo R."/>
            <person name="Xu F."/>
            <person name="Yang P."/>
            <person name="Zhang L."/>
            <person name="Wang X."/>
            <person name="Qi H."/>
            <person name="Xiong Z."/>
            <person name="Que H."/>
            <person name="Xie Y."/>
            <person name="Holland P.W."/>
            <person name="Paps J."/>
            <person name="Zhu Y."/>
            <person name="Wu F."/>
            <person name="Chen Y."/>
            <person name="Wang J."/>
            <person name="Peng C."/>
            <person name="Meng J."/>
            <person name="Yang L."/>
            <person name="Liu J."/>
            <person name="Wen B."/>
            <person name="Zhang N."/>
            <person name="Huang Z."/>
            <person name="Zhu Q."/>
            <person name="Feng Y."/>
            <person name="Mount A."/>
            <person name="Hedgecock D."/>
            <person name="Xu Z."/>
            <person name="Liu Y."/>
            <person name="Domazet-Loso T."/>
            <person name="Du Y."/>
            <person name="Sun X."/>
            <person name="Zhang S."/>
            <person name="Liu B."/>
            <person name="Cheng P."/>
            <person name="Jiang X."/>
            <person name="Li J."/>
            <person name="Fan D."/>
            <person name="Wang W."/>
            <person name="Fu W."/>
            <person name="Wang T."/>
            <person name="Wang B."/>
            <person name="Zhang J."/>
            <person name="Peng Z."/>
            <person name="Li Y."/>
            <person name="Li N."/>
            <person name="Wang J."/>
            <person name="Chen M."/>
            <person name="He Y."/>
            <person name="Tan F."/>
            <person name="Song X."/>
            <person name="Zheng Q."/>
            <person name="Huang R."/>
            <person name="Yang H."/>
            <person name="Du X."/>
            <person name="Chen L."/>
            <person name="Yang M."/>
            <person name="Gaffney P.M."/>
            <person name="Wang S."/>
            <person name="Luo L."/>
            <person name="She Z."/>
            <person name="Ming Y."/>
            <person name="Huang W."/>
            <person name="Zhang S."/>
            <person name="Huang B."/>
            <person name="Zhang Y."/>
            <person name="Qu T."/>
            <person name="Ni P."/>
            <person name="Miao G."/>
            <person name="Wang J."/>
            <person name="Wang Q."/>
            <person name="Steinberg C.E."/>
            <person name="Wang H."/>
            <person name="Li N."/>
            <person name="Qian L."/>
            <person name="Zhang G."/>
            <person name="Li Y."/>
            <person name="Yang H."/>
            <person name="Liu X."/>
            <person name="Wang J."/>
            <person name="Yin Y."/>
            <person name="Wang J."/>
        </authorList>
    </citation>
    <scope>NUCLEOTIDE SEQUENCE [LARGE SCALE GENOMIC DNA]</scope>
    <source>
        <strain evidence="2">05x7-T-G4-1.051#20</strain>
    </source>
</reference>
<dbReference type="AlphaFoldDB" id="K1QNG2"/>
<protein>
    <submittedName>
        <fullName evidence="2">Uncharacterized protein</fullName>
    </submittedName>
</protein>
<feature type="region of interest" description="Disordered" evidence="1">
    <location>
        <begin position="17"/>
        <end position="36"/>
    </location>
</feature>